<gene>
    <name evidence="8" type="ORF">H8S40_08850</name>
</gene>
<comment type="similarity">
    <text evidence="1">Belongs to the Fur family.</text>
</comment>
<dbReference type="Pfam" id="PF01475">
    <property type="entry name" value="FUR"/>
    <property type="match status" value="1"/>
</dbReference>
<dbReference type="RefSeq" id="WP_118688875.1">
    <property type="nucleotide sequence ID" value="NZ_JACOPE010000001.1"/>
</dbReference>
<dbReference type="PANTHER" id="PTHR33202">
    <property type="entry name" value="ZINC UPTAKE REGULATION PROTEIN"/>
    <property type="match status" value="1"/>
</dbReference>
<dbReference type="SUPFAM" id="SSF46785">
    <property type="entry name" value="Winged helix' DNA-binding domain"/>
    <property type="match status" value="1"/>
</dbReference>
<dbReference type="Gene3D" id="3.30.1490.190">
    <property type="match status" value="1"/>
</dbReference>
<evidence type="ECO:0000313" key="9">
    <source>
        <dbReference type="Proteomes" id="UP000631576"/>
    </source>
</evidence>
<keyword evidence="3" id="KW-0862">Zinc</keyword>
<proteinExistence type="inferred from homology"/>
<evidence type="ECO:0000256" key="6">
    <source>
        <dbReference type="ARBA" id="ARBA00023163"/>
    </source>
</evidence>
<keyword evidence="4" id="KW-0805">Transcription regulation</keyword>
<dbReference type="PANTHER" id="PTHR33202:SF7">
    <property type="entry name" value="FERRIC UPTAKE REGULATION PROTEIN"/>
    <property type="match status" value="1"/>
</dbReference>
<dbReference type="PROSITE" id="PS50157">
    <property type="entry name" value="ZINC_FINGER_C2H2_2"/>
    <property type="match status" value="1"/>
</dbReference>
<evidence type="ECO:0000313" key="8">
    <source>
        <dbReference type="EMBL" id="MBC5683671.1"/>
    </source>
</evidence>
<comment type="caution">
    <text evidence="8">The sequence shown here is derived from an EMBL/GenBank/DDBJ whole genome shotgun (WGS) entry which is preliminary data.</text>
</comment>
<evidence type="ECO:0000256" key="2">
    <source>
        <dbReference type="ARBA" id="ARBA00022491"/>
    </source>
</evidence>
<evidence type="ECO:0000256" key="5">
    <source>
        <dbReference type="ARBA" id="ARBA00023125"/>
    </source>
</evidence>
<name>A0ABR7GA89_9FIRM</name>
<dbReference type="InterPro" id="IPR043135">
    <property type="entry name" value="Fur_C"/>
</dbReference>
<dbReference type="CDD" id="cd07153">
    <property type="entry name" value="Fur_like"/>
    <property type="match status" value="1"/>
</dbReference>
<evidence type="ECO:0000259" key="7">
    <source>
        <dbReference type="PROSITE" id="PS50157"/>
    </source>
</evidence>
<evidence type="ECO:0000256" key="3">
    <source>
        <dbReference type="ARBA" id="ARBA00022833"/>
    </source>
</evidence>
<protein>
    <submittedName>
        <fullName evidence="8">Transcriptional repressor</fullName>
    </submittedName>
</protein>
<evidence type="ECO:0000256" key="4">
    <source>
        <dbReference type="ARBA" id="ARBA00023015"/>
    </source>
</evidence>
<evidence type="ECO:0000256" key="1">
    <source>
        <dbReference type="ARBA" id="ARBA00007957"/>
    </source>
</evidence>
<dbReference type="Gene3D" id="1.10.10.10">
    <property type="entry name" value="Winged helix-like DNA-binding domain superfamily/Winged helix DNA-binding domain"/>
    <property type="match status" value="1"/>
</dbReference>
<dbReference type="InterPro" id="IPR036388">
    <property type="entry name" value="WH-like_DNA-bd_sf"/>
</dbReference>
<dbReference type="InterPro" id="IPR002481">
    <property type="entry name" value="FUR"/>
</dbReference>
<dbReference type="EMBL" id="JACOPE010000001">
    <property type="protein sequence ID" value="MBC5683671.1"/>
    <property type="molecule type" value="Genomic_DNA"/>
</dbReference>
<keyword evidence="5" id="KW-0238">DNA-binding</keyword>
<dbReference type="InterPro" id="IPR013087">
    <property type="entry name" value="Znf_C2H2_type"/>
</dbReference>
<dbReference type="InterPro" id="IPR036390">
    <property type="entry name" value="WH_DNA-bd_sf"/>
</dbReference>
<keyword evidence="9" id="KW-1185">Reference proteome</keyword>
<accession>A0ABR7GA89</accession>
<feature type="domain" description="C2H2-type" evidence="7">
    <location>
        <begin position="103"/>
        <end position="130"/>
    </location>
</feature>
<sequence>MEQEKVEKLLRAKLKERGLKITQQRLLVLSTLAKSSGNHMAAEELYAQIQQQYPEIGLATVYRTLQLLYEMQLIDRINLDDGCVRYEIGHLFEGEMKHSHHHLICRKCGKVFPFDGDLLDGLETHIQEKTGFHIVDHELKFYGVCKQCMEQE</sequence>
<keyword evidence="6" id="KW-0804">Transcription</keyword>
<dbReference type="Proteomes" id="UP000631576">
    <property type="component" value="Unassembled WGS sequence"/>
</dbReference>
<keyword evidence="2" id="KW-0678">Repressor</keyword>
<reference evidence="8 9" key="1">
    <citation type="submission" date="2020-08" db="EMBL/GenBank/DDBJ databases">
        <title>Genome public.</title>
        <authorList>
            <person name="Liu C."/>
            <person name="Sun Q."/>
        </authorList>
    </citation>
    <scope>NUCLEOTIDE SEQUENCE [LARGE SCALE GENOMIC DNA]</scope>
    <source>
        <strain evidence="8 9">NSJ-13</strain>
    </source>
</reference>
<organism evidence="8 9">
    <name type="scientific">Ruminococcus hominis</name>
    <dbReference type="NCBI Taxonomy" id="2763065"/>
    <lineage>
        <taxon>Bacteria</taxon>
        <taxon>Bacillati</taxon>
        <taxon>Bacillota</taxon>
        <taxon>Clostridia</taxon>
        <taxon>Eubacteriales</taxon>
        <taxon>Oscillospiraceae</taxon>
        <taxon>Ruminococcus</taxon>
    </lineage>
</organism>